<dbReference type="GO" id="GO:0016787">
    <property type="term" value="F:hydrolase activity"/>
    <property type="evidence" value="ECO:0007669"/>
    <property type="project" value="UniProtKB-KW"/>
</dbReference>
<keyword evidence="9" id="KW-1185">Reference proteome</keyword>
<protein>
    <recommendedName>
        <fullName evidence="7">Reverse transcriptase RNase H-like domain-containing protein</fullName>
    </recommendedName>
</protein>
<evidence type="ECO:0000256" key="6">
    <source>
        <dbReference type="ARBA" id="ARBA00022918"/>
    </source>
</evidence>
<keyword evidence="2" id="KW-0548">Nucleotidyltransferase</keyword>
<keyword evidence="6" id="KW-0695">RNA-directed DNA polymerase</keyword>
<dbReference type="InterPro" id="IPR043502">
    <property type="entry name" value="DNA/RNA_pol_sf"/>
</dbReference>
<organism evidence="8 9">
    <name type="scientific">Austropuccinia psidii MF-1</name>
    <dbReference type="NCBI Taxonomy" id="1389203"/>
    <lineage>
        <taxon>Eukaryota</taxon>
        <taxon>Fungi</taxon>
        <taxon>Dikarya</taxon>
        <taxon>Basidiomycota</taxon>
        <taxon>Pucciniomycotina</taxon>
        <taxon>Pucciniomycetes</taxon>
        <taxon>Pucciniales</taxon>
        <taxon>Sphaerophragmiaceae</taxon>
        <taxon>Austropuccinia</taxon>
    </lineage>
</organism>
<dbReference type="GO" id="GO:0003964">
    <property type="term" value="F:RNA-directed DNA polymerase activity"/>
    <property type="evidence" value="ECO:0007669"/>
    <property type="project" value="UniProtKB-KW"/>
</dbReference>
<dbReference type="PANTHER" id="PTHR37984">
    <property type="entry name" value="PROTEIN CBG26694"/>
    <property type="match status" value="1"/>
</dbReference>
<name>A0A9Q3BMX2_9BASI</name>
<dbReference type="InterPro" id="IPR041373">
    <property type="entry name" value="RT_RNaseH"/>
</dbReference>
<dbReference type="AlphaFoldDB" id="A0A9Q3BMX2"/>
<reference evidence="8" key="1">
    <citation type="submission" date="2021-03" db="EMBL/GenBank/DDBJ databases">
        <title>Draft genome sequence of rust myrtle Austropuccinia psidii MF-1, a brazilian biotype.</title>
        <authorList>
            <person name="Quecine M.C."/>
            <person name="Pachon D.M.R."/>
            <person name="Bonatelli M.L."/>
            <person name="Correr F.H."/>
            <person name="Franceschini L.M."/>
            <person name="Leite T.F."/>
            <person name="Margarido G.R.A."/>
            <person name="Almeida C.A."/>
            <person name="Ferrarezi J.A."/>
            <person name="Labate C.A."/>
        </authorList>
    </citation>
    <scope>NUCLEOTIDE SEQUENCE</scope>
    <source>
        <strain evidence="8">MF-1</strain>
    </source>
</reference>
<dbReference type="SUPFAM" id="SSF56672">
    <property type="entry name" value="DNA/RNA polymerases"/>
    <property type="match status" value="1"/>
</dbReference>
<evidence type="ECO:0000313" key="9">
    <source>
        <dbReference type="Proteomes" id="UP000765509"/>
    </source>
</evidence>
<evidence type="ECO:0000256" key="4">
    <source>
        <dbReference type="ARBA" id="ARBA00022759"/>
    </source>
</evidence>
<keyword evidence="3" id="KW-0540">Nuclease</keyword>
<dbReference type="Proteomes" id="UP000765509">
    <property type="component" value="Unassembled WGS sequence"/>
</dbReference>
<dbReference type="OrthoDB" id="1730907at2759"/>
<evidence type="ECO:0000256" key="1">
    <source>
        <dbReference type="ARBA" id="ARBA00022679"/>
    </source>
</evidence>
<evidence type="ECO:0000259" key="7">
    <source>
        <dbReference type="Pfam" id="PF17917"/>
    </source>
</evidence>
<comment type="caution">
    <text evidence="8">The sequence shown here is derived from an EMBL/GenBank/DDBJ whole genome shotgun (WGS) entry which is preliminary data.</text>
</comment>
<evidence type="ECO:0000313" key="8">
    <source>
        <dbReference type="EMBL" id="MBW0468199.1"/>
    </source>
</evidence>
<accession>A0A9Q3BMX2</accession>
<evidence type="ECO:0000256" key="5">
    <source>
        <dbReference type="ARBA" id="ARBA00022801"/>
    </source>
</evidence>
<evidence type="ECO:0000256" key="2">
    <source>
        <dbReference type="ARBA" id="ARBA00022695"/>
    </source>
</evidence>
<proteinExistence type="predicted"/>
<keyword evidence="1" id="KW-0808">Transferase</keyword>
<dbReference type="Pfam" id="PF17917">
    <property type="entry name" value="RT_RNaseH"/>
    <property type="match status" value="1"/>
</dbReference>
<evidence type="ECO:0000256" key="3">
    <source>
        <dbReference type="ARBA" id="ARBA00022722"/>
    </source>
</evidence>
<dbReference type="Gene3D" id="3.30.70.270">
    <property type="match status" value="1"/>
</dbReference>
<keyword evidence="5" id="KW-0378">Hydrolase</keyword>
<feature type="domain" description="Reverse transcriptase RNase H-like" evidence="7">
    <location>
        <begin position="62"/>
        <end position="170"/>
    </location>
</feature>
<dbReference type="InterPro" id="IPR050951">
    <property type="entry name" value="Retrovirus_Pol_polyprotein"/>
</dbReference>
<sequence>MQSFLGFASYYRNHIKSFAHIASSLYKLYSENVVLLITKEKRDAYERIKYELTKAPFLLSTDFELPFTLYIDAACSQGLGASLHQRPIEDGEPREGVIYYISKKLNDSEARYGATQTECLFLVWALYQLHYYLEGAVYKVYKDCTELKSLLNIKPTNRQMLRWQISNQEYRGDMTIIYKEGKATLMQMAPEDGHWIISKATQLMTLK</sequence>
<gene>
    <name evidence="8" type="ORF">O181_007914</name>
</gene>
<dbReference type="PANTHER" id="PTHR37984:SF5">
    <property type="entry name" value="PROTEIN NYNRIN-LIKE"/>
    <property type="match status" value="1"/>
</dbReference>
<dbReference type="GO" id="GO:0004519">
    <property type="term" value="F:endonuclease activity"/>
    <property type="evidence" value="ECO:0007669"/>
    <property type="project" value="UniProtKB-KW"/>
</dbReference>
<dbReference type="InterPro" id="IPR043128">
    <property type="entry name" value="Rev_trsase/Diguanyl_cyclase"/>
</dbReference>
<dbReference type="EMBL" id="AVOT02001795">
    <property type="protein sequence ID" value="MBW0468199.1"/>
    <property type="molecule type" value="Genomic_DNA"/>
</dbReference>
<keyword evidence="4" id="KW-0255">Endonuclease</keyword>